<feature type="domain" description="Phage head morphogenesis" evidence="2">
    <location>
        <begin position="125"/>
        <end position="206"/>
    </location>
</feature>
<reference evidence="4" key="1">
    <citation type="submission" date="2018-11" db="EMBL/GenBank/DDBJ databases">
        <title>Proposal to divide the Flavobacteriaceae and reorganize its genera based on Amino Acid Identity values calculated from whole genome sequences.</title>
        <authorList>
            <person name="Nicholson A.C."/>
            <person name="Gulvik C.A."/>
            <person name="Whitney A.M."/>
            <person name="Humrighouse B.W."/>
            <person name="Bell M."/>
            <person name="Holmes B."/>
            <person name="Steigerwalt A."/>
            <person name="Villarma A."/>
            <person name="Sheth M."/>
            <person name="Batra D."/>
            <person name="Pryor J."/>
            <person name="Bernardet J.-F."/>
            <person name="Hugo C."/>
            <person name="Kampfer P."/>
            <person name="Newman J."/>
            <person name="Mcquiston J.R."/>
        </authorList>
    </citation>
    <scope>NUCLEOTIDE SEQUENCE [LARGE SCALE GENOMIC DNA]</scope>
    <source>
        <strain evidence="4">H3056</strain>
    </source>
</reference>
<protein>
    <recommendedName>
        <fullName evidence="2">Phage head morphogenesis domain-containing protein</fullName>
    </recommendedName>
</protein>
<dbReference type="AlphaFoldDB" id="A0A3N0WYN8"/>
<sequence>MLALNFRSKCCENHNAKFTADFSLSRLISEYISELFNERNIPEKLRKQLFEFFFEKLSSGIDEGYPVTVEQYSKPLAAKLKKNIAEFSAFKETAFKAALELLLTDDKGDLVPWSAFKKAALQVSGDYNTRFLEAEYHQTVATANMAGKWQDFQRNKELYPNLKYVTVGDGRVRPEHRAWDGIVKPLNDPWWNENLPPNDWGCRCDAVQTDEPETDQPTGGTQLKIEFANNPGVTGKIFNKSPYEEELSKEQISEAKRNLKNWQP</sequence>
<organism evidence="3 4">
    <name type="scientific">Kaistella daneshvariae</name>
    <dbReference type="NCBI Taxonomy" id="2487074"/>
    <lineage>
        <taxon>Bacteria</taxon>
        <taxon>Pseudomonadati</taxon>
        <taxon>Bacteroidota</taxon>
        <taxon>Flavobacteriia</taxon>
        <taxon>Flavobacteriales</taxon>
        <taxon>Weeksellaceae</taxon>
        <taxon>Chryseobacterium group</taxon>
        <taxon>Kaistella</taxon>
    </lineage>
</organism>
<gene>
    <name evidence="3" type="ORF">EGI11_03215</name>
</gene>
<dbReference type="NCBIfam" id="TIGR01641">
    <property type="entry name" value="phageSPP1_gp7"/>
    <property type="match status" value="1"/>
</dbReference>
<dbReference type="InterPro" id="IPR006528">
    <property type="entry name" value="Phage_head_morphogenesis_dom"/>
</dbReference>
<evidence type="ECO:0000259" key="2">
    <source>
        <dbReference type="Pfam" id="PF04233"/>
    </source>
</evidence>
<dbReference type="EMBL" id="RJUG01000002">
    <property type="protein sequence ID" value="ROI09781.1"/>
    <property type="molecule type" value="Genomic_DNA"/>
</dbReference>
<proteinExistence type="predicted"/>
<evidence type="ECO:0000313" key="3">
    <source>
        <dbReference type="EMBL" id="ROI09781.1"/>
    </source>
</evidence>
<feature type="compositionally biased region" description="Basic and acidic residues" evidence="1">
    <location>
        <begin position="243"/>
        <end position="257"/>
    </location>
</feature>
<name>A0A3N0WYN8_9FLAO</name>
<evidence type="ECO:0000313" key="4">
    <source>
        <dbReference type="Proteomes" id="UP000270224"/>
    </source>
</evidence>
<dbReference type="OrthoDB" id="9813502at2"/>
<dbReference type="Proteomes" id="UP000270224">
    <property type="component" value="Unassembled WGS sequence"/>
</dbReference>
<comment type="caution">
    <text evidence="3">The sequence shown here is derived from an EMBL/GenBank/DDBJ whole genome shotgun (WGS) entry which is preliminary data.</text>
</comment>
<dbReference type="Pfam" id="PF04233">
    <property type="entry name" value="Phage_Mu_F"/>
    <property type="match status" value="1"/>
</dbReference>
<evidence type="ECO:0000256" key="1">
    <source>
        <dbReference type="SAM" id="MobiDB-lite"/>
    </source>
</evidence>
<accession>A0A3N0WYN8</accession>
<reference evidence="4" key="2">
    <citation type="submission" date="2018-11" db="EMBL/GenBank/DDBJ databases">
        <title>Proposal to divide the Flavobacteriaceae and reorganize its genera based on Amino Acid Identity values calculated from whole genome sequences.</title>
        <authorList>
            <person name="Nicholson A.C."/>
            <person name="Gulvik C.A."/>
            <person name="Whitney A.M."/>
            <person name="Humrighouse B.W."/>
            <person name="Bell M."/>
            <person name="Holmens B."/>
            <person name="Steigerwalt A."/>
            <person name="Villarma A."/>
            <person name="Sheth M."/>
            <person name="Batra D."/>
            <person name="Pryor J."/>
            <person name="Bernardet J.-F."/>
            <person name="Hugo C."/>
            <person name="Kampfer P."/>
            <person name="Newman J."/>
            <person name="Mcquiston J.R."/>
        </authorList>
    </citation>
    <scope>NUCLEOTIDE SEQUENCE [LARGE SCALE GENOMIC DNA]</scope>
    <source>
        <strain evidence="4">H3056</strain>
    </source>
</reference>
<feature type="region of interest" description="Disordered" evidence="1">
    <location>
        <begin position="243"/>
        <end position="264"/>
    </location>
</feature>